<reference evidence="2 3" key="1">
    <citation type="journal article" date="2021" name="Elife">
        <title>Chloroplast acquisition without the gene transfer in kleptoplastic sea slugs, Plakobranchus ocellatus.</title>
        <authorList>
            <person name="Maeda T."/>
            <person name="Takahashi S."/>
            <person name="Yoshida T."/>
            <person name="Shimamura S."/>
            <person name="Takaki Y."/>
            <person name="Nagai Y."/>
            <person name="Toyoda A."/>
            <person name="Suzuki Y."/>
            <person name="Arimoto A."/>
            <person name="Ishii H."/>
            <person name="Satoh N."/>
            <person name="Nishiyama T."/>
            <person name="Hasebe M."/>
            <person name="Maruyama T."/>
            <person name="Minagawa J."/>
            <person name="Obokata J."/>
            <person name="Shigenobu S."/>
        </authorList>
    </citation>
    <scope>NUCLEOTIDE SEQUENCE [LARGE SCALE GENOMIC DNA]</scope>
</reference>
<sequence length="91" mass="9905">MGGNGGADKLLPEGKSGSWPASSCPSPRSSIISQNHTSFSRRVPNVWCVSCMPGKLLSRPSSALRLDLTLTSTWRFDPIHRLTRPSRINNA</sequence>
<dbReference type="EMBL" id="BLXT01004061">
    <property type="protein sequence ID" value="GFO09213.1"/>
    <property type="molecule type" value="Genomic_DNA"/>
</dbReference>
<evidence type="ECO:0000313" key="3">
    <source>
        <dbReference type="Proteomes" id="UP000735302"/>
    </source>
</evidence>
<feature type="compositionally biased region" description="Low complexity" evidence="1">
    <location>
        <begin position="18"/>
        <end position="33"/>
    </location>
</feature>
<gene>
    <name evidence="2" type="ORF">PoB_003571800</name>
</gene>
<evidence type="ECO:0000256" key="1">
    <source>
        <dbReference type="SAM" id="MobiDB-lite"/>
    </source>
</evidence>
<keyword evidence="3" id="KW-1185">Reference proteome</keyword>
<organism evidence="2 3">
    <name type="scientific">Plakobranchus ocellatus</name>
    <dbReference type="NCBI Taxonomy" id="259542"/>
    <lineage>
        <taxon>Eukaryota</taxon>
        <taxon>Metazoa</taxon>
        <taxon>Spiralia</taxon>
        <taxon>Lophotrochozoa</taxon>
        <taxon>Mollusca</taxon>
        <taxon>Gastropoda</taxon>
        <taxon>Heterobranchia</taxon>
        <taxon>Euthyneura</taxon>
        <taxon>Panpulmonata</taxon>
        <taxon>Sacoglossa</taxon>
        <taxon>Placobranchoidea</taxon>
        <taxon>Plakobranchidae</taxon>
        <taxon>Plakobranchus</taxon>
    </lineage>
</organism>
<name>A0AAV4AQW4_9GAST</name>
<comment type="caution">
    <text evidence="2">The sequence shown here is derived from an EMBL/GenBank/DDBJ whole genome shotgun (WGS) entry which is preliminary data.</text>
</comment>
<accession>A0AAV4AQW4</accession>
<dbReference type="Proteomes" id="UP000735302">
    <property type="component" value="Unassembled WGS sequence"/>
</dbReference>
<proteinExistence type="predicted"/>
<evidence type="ECO:0000313" key="2">
    <source>
        <dbReference type="EMBL" id="GFO09213.1"/>
    </source>
</evidence>
<protein>
    <submittedName>
        <fullName evidence="2">Uncharacterized protein</fullName>
    </submittedName>
</protein>
<dbReference type="AlphaFoldDB" id="A0AAV4AQW4"/>
<feature type="region of interest" description="Disordered" evidence="1">
    <location>
        <begin position="1"/>
        <end position="36"/>
    </location>
</feature>